<reference evidence="1" key="1">
    <citation type="submission" date="2021-06" db="EMBL/GenBank/DDBJ databases">
        <authorList>
            <person name="Hodson N. C."/>
            <person name="Mongue J. A."/>
            <person name="Jaron S. K."/>
        </authorList>
    </citation>
    <scope>NUCLEOTIDE SEQUENCE</scope>
</reference>
<dbReference type="EMBL" id="CAJVCH010131310">
    <property type="protein sequence ID" value="CAG7726142.1"/>
    <property type="molecule type" value="Genomic_DNA"/>
</dbReference>
<accession>A0A8J2JWZ4</accession>
<proteinExistence type="predicted"/>
<protein>
    <submittedName>
        <fullName evidence="1">Uncharacterized protein</fullName>
    </submittedName>
</protein>
<sequence length="11" mass="1456">MFDINPEFRRM</sequence>
<name>A0A8J2JWZ4_9HEXA</name>
<evidence type="ECO:0000313" key="2">
    <source>
        <dbReference type="Proteomes" id="UP000708208"/>
    </source>
</evidence>
<gene>
    <name evidence="1" type="ORF">AFUS01_LOCUS15069</name>
</gene>
<organism evidence="1 2">
    <name type="scientific">Allacma fusca</name>
    <dbReference type="NCBI Taxonomy" id="39272"/>
    <lineage>
        <taxon>Eukaryota</taxon>
        <taxon>Metazoa</taxon>
        <taxon>Ecdysozoa</taxon>
        <taxon>Arthropoda</taxon>
        <taxon>Hexapoda</taxon>
        <taxon>Collembola</taxon>
        <taxon>Symphypleona</taxon>
        <taxon>Sminthuridae</taxon>
        <taxon>Allacma</taxon>
    </lineage>
</organism>
<evidence type="ECO:0000313" key="1">
    <source>
        <dbReference type="EMBL" id="CAG7726142.1"/>
    </source>
</evidence>
<keyword evidence="2" id="KW-1185">Reference proteome</keyword>
<feature type="non-terminal residue" evidence="1">
    <location>
        <position position="1"/>
    </location>
</feature>
<comment type="caution">
    <text evidence="1">The sequence shown here is derived from an EMBL/GenBank/DDBJ whole genome shotgun (WGS) entry which is preliminary data.</text>
</comment>
<dbReference type="Proteomes" id="UP000708208">
    <property type="component" value="Unassembled WGS sequence"/>
</dbReference>